<dbReference type="PANTHER" id="PTHR41521">
    <property type="match status" value="1"/>
</dbReference>
<dbReference type="Proteomes" id="UP000295673">
    <property type="component" value="Unassembled WGS sequence"/>
</dbReference>
<gene>
    <name evidence="2" type="ORF">BXY66_1052</name>
</gene>
<name>A0A4V2Q3Y5_9RHOB</name>
<reference evidence="2 3" key="1">
    <citation type="submission" date="2019-03" db="EMBL/GenBank/DDBJ databases">
        <title>Genomic Encyclopedia of Archaeal and Bacterial Type Strains, Phase II (KMG-II): from individual species to whole genera.</title>
        <authorList>
            <person name="Goeker M."/>
        </authorList>
    </citation>
    <scope>NUCLEOTIDE SEQUENCE [LARGE SCALE GENOMIC DNA]</scope>
    <source>
        <strain evidence="2 3">DSM 26433</strain>
    </source>
</reference>
<dbReference type="AlphaFoldDB" id="A0A4V2Q3Y5"/>
<organism evidence="2 3">
    <name type="scientific">Shimia isoporae</name>
    <dbReference type="NCBI Taxonomy" id="647720"/>
    <lineage>
        <taxon>Bacteria</taxon>
        <taxon>Pseudomonadati</taxon>
        <taxon>Pseudomonadota</taxon>
        <taxon>Alphaproteobacteria</taxon>
        <taxon>Rhodobacterales</taxon>
        <taxon>Roseobacteraceae</taxon>
    </lineage>
</organism>
<dbReference type="InterPro" id="IPR011008">
    <property type="entry name" value="Dimeric_a/b-barrel"/>
</dbReference>
<evidence type="ECO:0000313" key="2">
    <source>
        <dbReference type="EMBL" id="TCL09010.1"/>
    </source>
</evidence>
<sequence>MPKGYWIARVDIDDFEQYKNYIAANAKPFADFGARFLVRAGQFENPEGTSRSRNVLIEFPSYQAALDCYKSEDYQAAFKLRADVATSDLIIIEGYDP</sequence>
<evidence type="ECO:0000259" key="1">
    <source>
        <dbReference type="Pfam" id="PF07045"/>
    </source>
</evidence>
<keyword evidence="3" id="KW-1185">Reference proteome</keyword>
<dbReference type="SUPFAM" id="SSF54909">
    <property type="entry name" value="Dimeric alpha+beta barrel"/>
    <property type="match status" value="1"/>
</dbReference>
<dbReference type="Pfam" id="PF07045">
    <property type="entry name" value="DUF1330"/>
    <property type="match status" value="1"/>
</dbReference>
<evidence type="ECO:0000313" key="3">
    <source>
        <dbReference type="Proteomes" id="UP000295673"/>
    </source>
</evidence>
<dbReference type="EMBL" id="SMGR01000001">
    <property type="protein sequence ID" value="TCL09010.1"/>
    <property type="molecule type" value="Genomic_DNA"/>
</dbReference>
<dbReference type="OrthoDB" id="9806380at2"/>
<comment type="caution">
    <text evidence="2">The sequence shown here is derived from an EMBL/GenBank/DDBJ whole genome shotgun (WGS) entry which is preliminary data.</text>
</comment>
<proteinExistence type="predicted"/>
<dbReference type="RefSeq" id="WP_132859089.1">
    <property type="nucleotide sequence ID" value="NZ_SMGR01000001.1"/>
</dbReference>
<dbReference type="PANTHER" id="PTHR41521:SF4">
    <property type="entry name" value="BLR0684 PROTEIN"/>
    <property type="match status" value="1"/>
</dbReference>
<feature type="domain" description="DUF1330" evidence="1">
    <location>
        <begin position="3"/>
        <end position="95"/>
    </location>
</feature>
<dbReference type="Gene3D" id="3.30.70.100">
    <property type="match status" value="1"/>
</dbReference>
<dbReference type="InterPro" id="IPR010753">
    <property type="entry name" value="DUF1330"/>
</dbReference>
<accession>A0A4V2Q3Y5</accession>
<protein>
    <submittedName>
        <fullName evidence="2">Uncharacterized protein (DUF1330 family)</fullName>
    </submittedName>
</protein>